<dbReference type="OrthoDB" id="3942761at2759"/>
<dbReference type="EMBL" id="CAINUL010000008">
    <property type="protein sequence ID" value="CAD0111043.1"/>
    <property type="molecule type" value="Genomic_DNA"/>
</dbReference>
<evidence type="ECO:0000256" key="1">
    <source>
        <dbReference type="SAM" id="MobiDB-lite"/>
    </source>
</evidence>
<feature type="region of interest" description="Disordered" evidence="1">
    <location>
        <begin position="158"/>
        <end position="182"/>
    </location>
</feature>
<protein>
    <submittedName>
        <fullName evidence="2">Uncharacterized protein</fullName>
    </submittedName>
</protein>
<feature type="compositionally biased region" description="Polar residues" evidence="1">
    <location>
        <begin position="242"/>
        <end position="259"/>
    </location>
</feature>
<sequence>MSSLVPGNVSTYNEEMASLLEKITRSYVPCDVKAAFNKLLEHLHNDELDECINAGEELLKQRIPDTTRTRVHVLIASCLADPDEMEEHYQKAPHLWTLLNERYAGTSIDAWLQEARSQLDALSDAIQDERSGDDDDDDQSNPTDTPTKLAMSAIAVVESVPSSSSSSQEDLEPDSDRTSWRSGSIALSARSSASSHASFGSLKGSRLLGVIASQQRYRLPDHVGMSPATILKFAWDPNSTIRSRPLNQSSQNTSIQPVSKETPIQPFREHSKETPIHSFEDASACLFHPESQTSS</sequence>
<proteinExistence type="predicted"/>
<reference evidence="2" key="1">
    <citation type="submission" date="2020-06" db="EMBL/GenBank/DDBJ databases">
        <authorList>
            <person name="Onetto C."/>
        </authorList>
    </citation>
    <scope>NUCLEOTIDE SEQUENCE</scope>
</reference>
<feature type="region of interest" description="Disordered" evidence="1">
    <location>
        <begin position="242"/>
        <end position="275"/>
    </location>
</feature>
<keyword evidence="3" id="KW-1185">Reference proteome</keyword>
<organism evidence="2 3">
    <name type="scientific">Aureobasidium uvarum</name>
    <dbReference type="NCBI Taxonomy" id="2773716"/>
    <lineage>
        <taxon>Eukaryota</taxon>
        <taxon>Fungi</taxon>
        <taxon>Dikarya</taxon>
        <taxon>Ascomycota</taxon>
        <taxon>Pezizomycotina</taxon>
        <taxon>Dothideomycetes</taxon>
        <taxon>Dothideomycetidae</taxon>
        <taxon>Dothideales</taxon>
        <taxon>Saccotheciaceae</taxon>
        <taxon>Aureobasidium</taxon>
    </lineage>
</organism>
<comment type="caution">
    <text evidence="2">The sequence shown here is derived from an EMBL/GenBank/DDBJ whole genome shotgun (WGS) entry which is preliminary data.</text>
</comment>
<accession>A0A9N8PU43</accession>
<name>A0A9N8PU43_9PEZI</name>
<gene>
    <name evidence="2" type="ORF">AWRI4620_LOCUS5298</name>
</gene>
<dbReference type="AlphaFoldDB" id="A0A9N8PU43"/>
<evidence type="ECO:0000313" key="2">
    <source>
        <dbReference type="EMBL" id="CAD0111043.1"/>
    </source>
</evidence>
<dbReference type="Proteomes" id="UP000745764">
    <property type="component" value="Unassembled WGS sequence"/>
</dbReference>
<evidence type="ECO:0000313" key="3">
    <source>
        <dbReference type="Proteomes" id="UP000745764"/>
    </source>
</evidence>
<feature type="compositionally biased region" description="Low complexity" evidence="1">
    <location>
        <begin position="158"/>
        <end position="168"/>
    </location>
</feature>